<dbReference type="Proteomes" id="UP000270272">
    <property type="component" value="Chromosome"/>
</dbReference>
<dbReference type="InterPro" id="IPR016181">
    <property type="entry name" value="Acyl_CoA_acyltransferase"/>
</dbReference>
<evidence type="ECO:0000256" key="1">
    <source>
        <dbReference type="ARBA" id="ARBA00022679"/>
    </source>
</evidence>
<name>A0A447UEV5_CITKO</name>
<protein>
    <submittedName>
        <fullName evidence="4">Protease synthase and sporulation negative regulatory protein PAI 1</fullName>
        <ecNumber evidence="4">2.3.1.-</ecNumber>
    </submittedName>
</protein>
<dbReference type="CDD" id="cd04301">
    <property type="entry name" value="NAT_SF"/>
    <property type="match status" value="1"/>
</dbReference>
<evidence type="ECO:0000256" key="2">
    <source>
        <dbReference type="ARBA" id="ARBA00023315"/>
    </source>
</evidence>
<organism evidence="4 5">
    <name type="scientific">Citrobacter koseri</name>
    <name type="common">Citrobacter diversus</name>
    <dbReference type="NCBI Taxonomy" id="545"/>
    <lineage>
        <taxon>Bacteria</taxon>
        <taxon>Pseudomonadati</taxon>
        <taxon>Pseudomonadota</taxon>
        <taxon>Gammaproteobacteria</taxon>
        <taxon>Enterobacterales</taxon>
        <taxon>Enterobacteriaceae</taxon>
        <taxon>Citrobacter</taxon>
    </lineage>
</organism>
<dbReference type="GO" id="GO:0006508">
    <property type="term" value="P:proteolysis"/>
    <property type="evidence" value="ECO:0007669"/>
    <property type="project" value="UniProtKB-KW"/>
</dbReference>
<sequence length="170" mass="19406">MNLTIRYAVPADTPTLQTLGKSSYYHHFKELWDCPVELRQFIDSEYAPDQLENSLNDPSVTWLIAESDKPVGFAKISWDRPVSGGNHSGALLNKLYFAPGETGKGYGRILFEKAIEIARHKEQHFFWLQVLKGNDSGRRFYESLGMQHLADEEFTTPKQKSVLHVFGKCI</sequence>
<dbReference type="SUPFAM" id="SSF55729">
    <property type="entry name" value="Acyl-CoA N-acyltransferases (Nat)"/>
    <property type="match status" value="1"/>
</dbReference>
<dbReference type="Gene3D" id="3.40.630.30">
    <property type="match status" value="1"/>
</dbReference>
<keyword evidence="4" id="KW-0378">Hydrolase</keyword>
<dbReference type="EMBL" id="LR134204">
    <property type="protein sequence ID" value="VEB83307.1"/>
    <property type="molecule type" value="Genomic_DNA"/>
</dbReference>
<proteinExistence type="predicted"/>
<dbReference type="RefSeq" id="WP_115609308.1">
    <property type="nucleotide sequence ID" value="NZ_CP118927.1"/>
</dbReference>
<accession>A0A447UEV5</accession>
<dbReference type="AlphaFoldDB" id="A0A447UEV5"/>
<evidence type="ECO:0000313" key="4">
    <source>
        <dbReference type="EMBL" id="VEB83307.1"/>
    </source>
</evidence>
<evidence type="ECO:0000259" key="3">
    <source>
        <dbReference type="PROSITE" id="PS51186"/>
    </source>
</evidence>
<gene>
    <name evidence="4" type="primary">paiA</name>
    <name evidence="4" type="ORF">NCTC11075_00079</name>
</gene>
<dbReference type="PANTHER" id="PTHR43877">
    <property type="entry name" value="AMINOALKYLPHOSPHONATE N-ACETYLTRANSFERASE-RELATED-RELATED"/>
    <property type="match status" value="1"/>
</dbReference>
<feature type="domain" description="N-acetyltransferase" evidence="3">
    <location>
        <begin position="3"/>
        <end position="170"/>
    </location>
</feature>
<keyword evidence="2 4" id="KW-0012">Acyltransferase</keyword>
<reference evidence="4 5" key="1">
    <citation type="submission" date="2018-12" db="EMBL/GenBank/DDBJ databases">
        <authorList>
            <consortium name="Pathogen Informatics"/>
        </authorList>
    </citation>
    <scope>NUCLEOTIDE SEQUENCE [LARGE SCALE GENOMIC DNA]</scope>
    <source>
        <strain evidence="4 5">NCTC11075</strain>
    </source>
</reference>
<dbReference type="Pfam" id="PF00583">
    <property type="entry name" value="Acetyltransf_1"/>
    <property type="match status" value="1"/>
</dbReference>
<keyword evidence="1 4" id="KW-0808">Transferase</keyword>
<dbReference type="PROSITE" id="PS51186">
    <property type="entry name" value="GNAT"/>
    <property type="match status" value="1"/>
</dbReference>
<dbReference type="InterPro" id="IPR000182">
    <property type="entry name" value="GNAT_dom"/>
</dbReference>
<dbReference type="InterPro" id="IPR050832">
    <property type="entry name" value="Bact_Acetyltransf"/>
</dbReference>
<evidence type="ECO:0000313" key="5">
    <source>
        <dbReference type="Proteomes" id="UP000270272"/>
    </source>
</evidence>
<dbReference type="EC" id="2.3.1.-" evidence="4"/>
<dbReference type="GO" id="GO:0008233">
    <property type="term" value="F:peptidase activity"/>
    <property type="evidence" value="ECO:0007669"/>
    <property type="project" value="UniProtKB-KW"/>
</dbReference>
<keyword evidence="4" id="KW-0645">Protease</keyword>
<dbReference type="GO" id="GO:0016747">
    <property type="term" value="F:acyltransferase activity, transferring groups other than amino-acyl groups"/>
    <property type="evidence" value="ECO:0007669"/>
    <property type="project" value="InterPro"/>
</dbReference>